<sequence length="145" mass="16758">WFVVNGTPIRYSLREHALISGLNCQHYSHNYEQLGGIDFARRQFLKGSRMAYEDMCVLYFLSRILIGKIRTSDKAPSVDPFFVRAVNDLEMCKNFPWGRLSFDQNMRDNIRAMDHFGGVVSKGGFMFPSFCTSLELLPYERDADP</sequence>
<reference evidence="2 3" key="1">
    <citation type="submission" date="2018-06" db="EMBL/GenBank/DDBJ databases">
        <title>WGS assembly of Brassica rapa FPsc.</title>
        <authorList>
            <person name="Bowman J."/>
            <person name="Kohchi T."/>
            <person name="Yamato K."/>
            <person name="Jenkins J."/>
            <person name="Shu S."/>
            <person name="Ishizaki K."/>
            <person name="Yamaoka S."/>
            <person name="Nishihama R."/>
            <person name="Nakamura Y."/>
            <person name="Berger F."/>
            <person name="Adam C."/>
            <person name="Aki S."/>
            <person name="Althoff F."/>
            <person name="Araki T."/>
            <person name="Arteaga-Vazquez M."/>
            <person name="Balasubrmanian S."/>
            <person name="Bauer D."/>
            <person name="Boehm C."/>
            <person name="Briginshaw L."/>
            <person name="Caballero-Perez J."/>
            <person name="Catarino B."/>
            <person name="Chen F."/>
            <person name="Chiyoda S."/>
            <person name="Chovatia M."/>
            <person name="Davies K."/>
            <person name="Delmans M."/>
            <person name="Demura T."/>
            <person name="Dierschke T."/>
            <person name="Dolan L."/>
            <person name="Dorantes-Acosta A."/>
            <person name="Eklund D."/>
            <person name="Florent S."/>
            <person name="Flores-Sandoval E."/>
            <person name="Fujiyama A."/>
            <person name="Fukuzawa H."/>
            <person name="Galik B."/>
            <person name="Grimanelli D."/>
            <person name="Grimwood J."/>
            <person name="Grossniklaus U."/>
            <person name="Hamada T."/>
            <person name="Haseloff J."/>
            <person name="Hetherington A."/>
            <person name="Higo A."/>
            <person name="Hirakawa Y."/>
            <person name="Hundley H."/>
            <person name="Ikeda Y."/>
            <person name="Inoue K."/>
            <person name="Inoue S."/>
            <person name="Ishida S."/>
            <person name="Jia Q."/>
            <person name="Kakita M."/>
            <person name="Kanazawa T."/>
            <person name="Kawai Y."/>
            <person name="Kawashima T."/>
            <person name="Kennedy M."/>
            <person name="Kinose K."/>
            <person name="Kinoshita T."/>
            <person name="Kohara Y."/>
            <person name="Koide E."/>
            <person name="Komatsu K."/>
            <person name="Kopischke S."/>
            <person name="Kubo M."/>
            <person name="Kyozuka J."/>
            <person name="Lagercrantz U."/>
            <person name="Lin S."/>
            <person name="Lindquist E."/>
            <person name="Lipzen A."/>
            <person name="Lu C."/>
            <person name="Luna E."/>
            <person name="Martienssen R."/>
            <person name="Minamino N."/>
            <person name="Mizutani M."/>
            <person name="Mizutani M."/>
            <person name="Mochizuki N."/>
            <person name="Monte I."/>
            <person name="Mosher R."/>
            <person name="Nagasaki H."/>
            <person name="Nakagami H."/>
            <person name="Naramoto S."/>
            <person name="Nishitani K."/>
            <person name="Ohtani M."/>
            <person name="Okamoto T."/>
            <person name="Okumura M."/>
            <person name="Phillips J."/>
            <person name="Pollak B."/>
            <person name="Reinders A."/>
            <person name="Roevekamp M."/>
            <person name="Sano R."/>
            <person name="Sawa S."/>
            <person name="Schmid M."/>
            <person name="Shirakawa M."/>
            <person name="Solano R."/>
            <person name="Spunde A."/>
            <person name="Suetsugu N."/>
            <person name="Sugano S."/>
            <person name="Sugiyama A."/>
            <person name="Sun R."/>
            <person name="Suzuki Y."/>
            <person name="Takenaka M."/>
            <person name="Takezawa D."/>
            <person name="Tomogane H."/>
            <person name="Tsuzuki M."/>
            <person name="Ueda T."/>
            <person name="Umeda M."/>
            <person name="Ward J."/>
            <person name="Watanabe Y."/>
            <person name="Yazaki K."/>
            <person name="Yokoyama R."/>
            <person name="Yoshitake Y."/>
            <person name="Yotsui I."/>
            <person name="Zachgo S."/>
            <person name="Schmutz J."/>
        </authorList>
    </citation>
    <scope>NUCLEOTIDE SEQUENCE [LARGE SCALE GENOMIC DNA]</scope>
    <source>
        <strain evidence="3">cv. B-3</strain>
    </source>
</reference>
<feature type="non-terminal residue" evidence="2">
    <location>
        <position position="1"/>
    </location>
</feature>
<evidence type="ECO:0000313" key="2">
    <source>
        <dbReference type="EMBL" id="RID58737.1"/>
    </source>
</evidence>
<dbReference type="Proteomes" id="UP000264353">
    <property type="component" value="Chromosome A6"/>
</dbReference>
<evidence type="ECO:0000313" key="3">
    <source>
        <dbReference type="Proteomes" id="UP000264353"/>
    </source>
</evidence>
<protein>
    <recommendedName>
        <fullName evidence="1">DUF1985 domain-containing protein</fullName>
    </recommendedName>
</protein>
<organism evidence="2 3">
    <name type="scientific">Brassica campestris</name>
    <name type="common">Field mustard</name>
    <dbReference type="NCBI Taxonomy" id="3711"/>
    <lineage>
        <taxon>Eukaryota</taxon>
        <taxon>Viridiplantae</taxon>
        <taxon>Streptophyta</taxon>
        <taxon>Embryophyta</taxon>
        <taxon>Tracheophyta</taxon>
        <taxon>Spermatophyta</taxon>
        <taxon>Magnoliopsida</taxon>
        <taxon>eudicotyledons</taxon>
        <taxon>Gunneridae</taxon>
        <taxon>Pentapetalae</taxon>
        <taxon>rosids</taxon>
        <taxon>malvids</taxon>
        <taxon>Brassicales</taxon>
        <taxon>Brassicaceae</taxon>
        <taxon>Brassiceae</taxon>
        <taxon>Brassica</taxon>
    </lineage>
</organism>
<gene>
    <name evidence="2" type="ORF">BRARA_F02014</name>
</gene>
<feature type="domain" description="DUF1985" evidence="1">
    <location>
        <begin position="1"/>
        <end position="30"/>
    </location>
</feature>
<name>A0A397YZ80_BRACM</name>
<dbReference type="InterPro" id="IPR015410">
    <property type="entry name" value="DUF1985"/>
</dbReference>
<dbReference type="AlphaFoldDB" id="A0A397YZ80"/>
<accession>A0A397YZ80</accession>
<dbReference type="EMBL" id="CM010633">
    <property type="protein sequence ID" value="RID58737.1"/>
    <property type="molecule type" value="Genomic_DNA"/>
</dbReference>
<evidence type="ECO:0000259" key="1">
    <source>
        <dbReference type="Pfam" id="PF09331"/>
    </source>
</evidence>
<dbReference type="PANTHER" id="PTHR48449:SF1">
    <property type="entry name" value="DUF1985 DOMAIN-CONTAINING PROTEIN"/>
    <property type="match status" value="1"/>
</dbReference>
<proteinExistence type="predicted"/>
<dbReference type="Pfam" id="PF09331">
    <property type="entry name" value="DUF1985"/>
    <property type="match status" value="2"/>
</dbReference>
<dbReference type="PANTHER" id="PTHR48449">
    <property type="entry name" value="DUF1985 DOMAIN-CONTAINING PROTEIN"/>
    <property type="match status" value="1"/>
</dbReference>
<feature type="domain" description="DUF1985" evidence="1">
    <location>
        <begin position="54"/>
        <end position="107"/>
    </location>
</feature>